<feature type="domain" description="Chromo" evidence="5">
    <location>
        <begin position="95"/>
        <end position="154"/>
    </location>
</feature>
<feature type="region of interest" description="Disordered" evidence="4">
    <location>
        <begin position="1"/>
        <end position="64"/>
    </location>
</feature>
<dbReference type="Proteomes" id="UP000554235">
    <property type="component" value="Unassembled WGS sequence"/>
</dbReference>
<dbReference type="CDD" id="cd00024">
    <property type="entry name" value="CD_CSD"/>
    <property type="match status" value="2"/>
</dbReference>
<evidence type="ECO:0000256" key="4">
    <source>
        <dbReference type="SAM" id="MobiDB-lite"/>
    </source>
</evidence>
<gene>
    <name evidence="6" type="ORF">FALBO_5841</name>
</gene>
<dbReference type="SUPFAM" id="SSF54160">
    <property type="entry name" value="Chromo domain-like"/>
    <property type="match status" value="2"/>
</dbReference>
<dbReference type="AlphaFoldDB" id="A0A8H4LFX9"/>
<protein>
    <recommendedName>
        <fullName evidence="5">Chromo domain-containing protein</fullName>
    </recommendedName>
</protein>
<dbReference type="InterPro" id="IPR000953">
    <property type="entry name" value="Chromo/chromo_shadow_dom"/>
</dbReference>
<proteinExistence type="predicted"/>
<accession>A0A8H4LFX9</accession>
<dbReference type="SMART" id="SM00298">
    <property type="entry name" value="CHROMO"/>
    <property type="match status" value="2"/>
</dbReference>
<dbReference type="EMBL" id="JAADYS010000767">
    <property type="protein sequence ID" value="KAF4467277.1"/>
    <property type="molecule type" value="Genomic_DNA"/>
</dbReference>
<dbReference type="InterPro" id="IPR051219">
    <property type="entry name" value="Heterochromatin_chromo-domain"/>
</dbReference>
<dbReference type="InterPro" id="IPR016197">
    <property type="entry name" value="Chromo-like_dom_sf"/>
</dbReference>
<dbReference type="GO" id="GO:0005634">
    <property type="term" value="C:nucleus"/>
    <property type="evidence" value="ECO:0007669"/>
    <property type="project" value="UniProtKB-SubCell"/>
</dbReference>
<evidence type="ECO:0000256" key="2">
    <source>
        <dbReference type="ARBA" id="ARBA00011353"/>
    </source>
</evidence>
<dbReference type="InterPro" id="IPR023780">
    <property type="entry name" value="Chromo_domain"/>
</dbReference>
<comment type="caution">
    <text evidence="6">The sequence shown here is derived from an EMBL/GenBank/DDBJ whole genome shotgun (WGS) entry which is preliminary data.</text>
</comment>
<dbReference type="Pfam" id="PF00385">
    <property type="entry name" value="Chromo"/>
    <property type="match status" value="1"/>
</dbReference>
<keyword evidence="7" id="KW-1185">Reference proteome</keyword>
<organism evidence="6 7">
    <name type="scientific">Fusarium albosuccineum</name>
    <dbReference type="NCBI Taxonomy" id="1237068"/>
    <lineage>
        <taxon>Eukaryota</taxon>
        <taxon>Fungi</taxon>
        <taxon>Dikarya</taxon>
        <taxon>Ascomycota</taxon>
        <taxon>Pezizomycotina</taxon>
        <taxon>Sordariomycetes</taxon>
        <taxon>Hypocreomycetidae</taxon>
        <taxon>Hypocreales</taxon>
        <taxon>Nectriaceae</taxon>
        <taxon>Fusarium</taxon>
        <taxon>Fusarium decemcellulare species complex</taxon>
    </lineage>
</organism>
<keyword evidence="3" id="KW-0539">Nucleus</keyword>
<dbReference type="PANTHER" id="PTHR22812">
    <property type="entry name" value="CHROMOBOX PROTEIN"/>
    <property type="match status" value="1"/>
</dbReference>
<evidence type="ECO:0000256" key="3">
    <source>
        <dbReference type="ARBA" id="ARBA00023242"/>
    </source>
</evidence>
<comment type="subunit">
    <text evidence="2">Component of the NuA4 histone acetyltransferase complex.</text>
</comment>
<reference evidence="6 7" key="1">
    <citation type="submission" date="2020-01" db="EMBL/GenBank/DDBJ databases">
        <title>Identification and distribution of gene clusters putatively required for synthesis of sphingolipid metabolism inhibitors in phylogenetically diverse species of the filamentous fungus Fusarium.</title>
        <authorList>
            <person name="Kim H.-S."/>
            <person name="Busman M."/>
            <person name="Brown D.W."/>
            <person name="Divon H."/>
            <person name="Uhlig S."/>
            <person name="Proctor R.H."/>
        </authorList>
    </citation>
    <scope>NUCLEOTIDE SEQUENCE [LARGE SCALE GENOMIC DNA]</scope>
    <source>
        <strain evidence="6 7">NRRL 20459</strain>
    </source>
</reference>
<feature type="domain" description="Chromo" evidence="5">
    <location>
        <begin position="158"/>
        <end position="206"/>
    </location>
</feature>
<dbReference type="Gene3D" id="2.40.50.40">
    <property type="match status" value="2"/>
</dbReference>
<dbReference type="PROSITE" id="PS50013">
    <property type="entry name" value="CHROMO_2"/>
    <property type="match status" value="2"/>
</dbReference>
<dbReference type="GO" id="GO:0006338">
    <property type="term" value="P:chromatin remodeling"/>
    <property type="evidence" value="ECO:0007669"/>
    <property type="project" value="UniProtKB-ARBA"/>
</dbReference>
<evidence type="ECO:0000313" key="6">
    <source>
        <dbReference type="EMBL" id="KAF4467277.1"/>
    </source>
</evidence>
<evidence type="ECO:0000256" key="1">
    <source>
        <dbReference type="ARBA" id="ARBA00004123"/>
    </source>
</evidence>
<dbReference type="OrthoDB" id="433924at2759"/>
<name>A0A8H4LFX9_9HYPO</name>
<sequence>MSQATRIRAGRHPSASKSVDRLPMATKSKGKPPSRQRTAQEKHHKRSAPGHSDMPPAKRACNGQQREMRQPLDAEENVMPTSAEQEQSDTQNQMYEVEAILDHIIENETEIELKVRWAGYTEPTWVAEHSLQEDCPSLVYRYWSSFETREKATGIDHFHVFKILRWKVKDKALRLLVQWVGYPPEQSTWEAAARVACNAKKAMEAYLGTHKGAATAWAKECRLVSREIR</sequence>
<evidence type="ECO:0000259" key="5">
    <source>
        <dbReference type="PROSITE" id="PS50013"/>
    </source>
</evidence>
<evidence type="ECO:0000313" key="7">
    <source>
        <dbReference type="Proteomes" id="UP000554235"/>
    </source>
</evidence>
<comment type="subcellular location">
    <subcellularLocation>
        <location evidence="1">Nucleus</location>
    </subcellularLocation>
</comment>